<dbReference type="PANTHER" id="PTHR38694:SF1">
    <property type="entry name" value="PEROXIN DOMAIN-CONTAINING PROTEIN"/>
    <property type="match status" value="1"/>
</dbReference>
<dbReference type="Proteomes" id="UP001273166">
    <property type="component" value="Unassembled WGS sequence"/>
</dbReference>
<dbReference type="PANTHER" id="PTHR38694">
    <property type="entry name" value="CONSERVED EXPRESSED PROTEIN"/>
    <property type="match status" value="1"/>
</dbReference>
<dbReference type="EMBL" id="JAUDZG010000003">
    <property type="protein sequence ID" value="KAK3307484.1"/>
    <property type="molecule type" value="Genomic_DNA"/>
</dbReference>
<protein>
    <submittedName>
        <fullName evidence="3">Uncharacterized protein</fullName>
    </submittedName>
</protein>
<keyword evidence="4" id="KW-1185">Reference proteome</keyword>
<keyword evidence="2" id="KW-0472">Membrane</keyword>
<sequence length="663" mass="71534">MARPEGVVLRDLGTEPKTDVSDLGTATEPKADGNGGTISDSIAEKPTDSHALAVEATVIEGGNLVDHGWNREPGDVARLVEGLSNEDFWVLVRRFNKQVFYIKETGKIPPSGLDLNLADEAEFSANKFRSQIERLYMGPLLGMLAGVKHISRLRSWLEPQRTGAFCAVYFAAWYFNILIAVLTATAMALCVSPRARSVLFPPAPMALVDMATGGLTKPRAGVLGATDAVTGAPENLKGESVENEASNFVTGVVGIAVNTLTAQDPKSEPENQKGEEHPTDSMPQPNQATTLFAVAKDRAAGVKDPSHDKTKYPMETIMWSKMLPALRLLHFISDNWERVANALDPTPPFPRETHRVRLAGLLSPVLLLSILFSASSIVKAITFLTGVVFFSDPLIQRATHWLDRWHPVWTQLLRPEAHILHGVPNNAQLALTLLRLGEAHGTPFPPAPSTDKNPPKEPLPLSGSDMSADGANAPLGATQDEIERAEAADPDKLDQAGGPDSEIKDVGGPKTSRFLAFVKGSTKLGVRAALQADKLRAKAGRESAKNRLGAVPAEGAGDEREGPAEFSARWEGKPGHVKIGPGGVVAFNEDWRVRAADITELKKHSGIGVKTKLAVGWAMERDVADGIEIKDRNGNAYVLSAVPLRDQLFNRLCAMGGQKWEVW</sequence>
<feature type="transmembrane region" description="Helical" evidence="2">
    <location>
        <begin position="365"/>
        <end position="390"/>
    </location>
</feature>
<keyword evidence="2" id="KW-0812">Transmembrane</keyword>
<feature type="region of interest" description="Disordered" evidence="1">
    <location>
        <begin position="440"/>
        <end position="474"/>
    </location>
</feature>
<dbReference type="InterPro" id="IPR021709">
    <property type="entry name" value="DUF3292"/>
</dbReference>
<accession>A0AAJ0GWQ6</accession>
<comment type="caution">
    <text evidence="3">The sequence shown here is derived from an EMBL/GenBank/DDBJ whole genome shotgun (WGS) entry which is preliminary data.</text>
</comment>
<dbReference type="GeneID" id="87881124"/>
<feature type="compositionally biased region" description="Basic and acidic residues" evidence="1">
    <location>
        <begin position="265"/>
        <end position="279"/>
    </location>
</feature>
<evidence type="ECO:0000313" key="4">
    <source>
        <dbReference type="Proteomes" id="UP001273166"/>
    </source>
</evidence>
<name>A0AAJ0GWQ6_9PEZI</name>
<keyword evidence="2" id="KW-1133">Transmembrane helix</keyword>
<dbReference type="RefSeq" id="XP_062723264.1">
    <property type="nucleotide sequence ID" value="XM_062862295.1"/>
</dbReference>
<dbReference type="AlphaFoldDB" id="A0AAJ0GWQ6"/>
<evidence type="ECO:0000256" key="2">
    <source>
        <dbReference type="SAM" id="Phobius"/>
    </source>
</evidence>
<reference evidence="3" key="2">
    <citation type="submission" date="2023-06" db="EMBL/GenBank/DDBJ databases">
        <authorList>
            <consortium name="Lawrence Berkeley National Laboratory"/>
            <person name="Mondo S.J."/>
            <person name="Hensen N."/>
            <person name="Bonometti L."/>
            <person name="Westerberg I."/>
            <person name="Brannstrom I.O."/>
            <person name="Guillou S."/>
            <person name="Cros-Aarteil S."/>
            <person name="Calhoun S."/>
            <person name="Haridas S."/>
            <person name="Kuo A."/>
            <person name="Pangilinan J."/>
            <person name="Riley R."/>
            <person name="Labutti K."/>
            <person name="Andreopoulos B."/>
            <person name="Lipzen A."/>
            <person name="Chen C."/>
            <person name="Yanf M."/>
            <person name="Daum C."/>
            <person name="Ng V."/>
            <person name="Clum A."/>
            <person name="Steindorff A."/>
            <person name="Ohm R."/>
            <person name="Martin F."/>
            <person name="Silar P."/>
            <person name="Natvig D."/>
            <person name="Lalanne C."/>
            <person name="Gautier V."/>
            <person name="Ament-Velasquez S.L."/>
            <person name="Kruys A."/>
            <person name="Hutchinson M.I."/>
            <person name="Powell A.J."/>
            <person name="Barry K."/>
            <person name="Miller A.N."/>
            <person name="Grigoriev I.V."/>
            <person name="Debuchy R."/>
            <person name="Gladieux P."/>
            <person name="Thoren M.H."/>
            <person name="Johannesson H."/>
        </authorList>
    </citation>
    <scope>NUCLEOTIDE SEQUENCE</scope>
    <source>
        <strain evidence="3">CBS 333.67</strain>
    </source>
</reference>
<feature type="region of interest" description="Disordered" evidence="1">
    <location>
        <begin position="260"/>
        <end position="286"/>
    </location>
</feature>
<feature type="transmembrane region" description="Helical" evidence="2">
    <location>
        <begin position="171"/>
        <end position="191"/>
    </location>
</feature>
<proteinExistence type="predicted"/>
<reference evidence="3" key="1">
    <citation type="journal article" date="2023" name="Mol. Phylogenet. Evol.">
        <title>Genome-scale phylogeny and comparative genomics of the fungal order Sordariales.</title>
        <authorList>
            <person name="Hensen N."/>
            <person name="Bonometti L."/>
            <person name="Westerberg I."/>
            <person name="Brannstrom I.O."/>
            <person name="Guillou S."/>
            <person name="Cros-Aarteil S."/>
            <person name="Calhoun S."/>
            <person name="Haridas S."/>
            <person name="Kuo A."/>
            <person name="Mondo S."/>
            <person name="Pangilinan J."/>
            <person name="Riley R."/>
            <person name="LaButti K."/>
            <person name="Andreopoulos B."/>
            <person name="Lipzen A."/>
            <person name="Chen C."/>
            <person name="Yan M."/>
            <person name="Daum C."/>
            <person name="Ng V."/>
            <person name="Clum A."/>
            <person name="Steindorff A."/>
            <person name="Ohm R.A."/>
            <person name="Martin F."/>
            <person name="Silar P."/>
            <person name="Natvig D.O."/>
            <person name="Lalanne C."/>
            <person name="Gautier V."/>
            <person name="Ament-Velasquez S.L."/>
            <person name="Kruys A."/>
            <person name="Hutchinson M.I."/>
            <person name="Powell A.J."/>
            <person name="Barry K."/>
            <person name="Miller A.N."/>
            <person name="Grigoriev I.V."/>
            <person name="Debuchy R."/>
            <person name="Gladieux P."/>
            <person name="Hiltunen Thoren M."/>
            <person name="Johannesson H."/>
        </authorList>
    </citation>
    <scope>NUCLEOTIDE SEQUENCE</scope>
    <source>
        <strain evidence="3">CBS 333.67</strain>
    </source>
</reference>
<feature type="region of interest" description="Disordered" evidence="1">
    <location>
        <begin position="1"/>
        <end position="37"/>
    </location>
</feature>
<feature type="region of interest" description="Disordered" evidence="1">
    <location>
        <begin position="489"/>
        <end position="508"/>
    </location>
</feature>
<evidence type="ECO:0000313" key="3">
    <source>
        <dbReference type="EMBL" id="KAK3307484.1"/>
    </source>
</evidence>
<evidence type="ECO:0000256" key="1">
    <source>
        <dbReference type="SAM" id="MobiDB-lite"/>
    </source>
</evidence>
<gene>
    <name evidence="3" type="ORF">B0T15DRAFT_179991</name>
</gene>
<organism evidence="3 4">
    <name type="scientific">Chaetomium strumarium</name>
    <dbReference type="NCBI Taxonomy" id="1170767"/>
    <lineage>
        <taxon>Eukaryota</taxon>
        <taxon>Fungi</taxon>
        <taxon>Dikarya</taxon>
        <taxon>Ascomycota</taxon>
        <taxon>Pezizomycotina</taxon>
        <taxon>Sordariomycetes</taxon>
        <taxon>Sordariomycetidae</taxon>
        <taxon>Sordariales</taxon>
        <taxon>Chaetomiaceae</taxon>
        <taxon>Chaetomium</taxon>
    </lineage>
</organism>
<dbReference type="Pfam" id="PF11696">
    <property type="entry name" value="DUF3292"/>
    <property type="match status" value="1"/>
</dbReference>